<proteinExistence type="predicted"/>
<feature type="region of interest" description="Disordered" evidence="1">
    <location>
        <begin position="94"/>
        <end position="117"/>
    </location>
</feature>
<protein>
    <recommendedName>
        <fullName evidence="4">LSM domain-containing protein</fullName>
    </recommendedName>
</protein>
<dbReference type="Gene3D" id="2.30.30.100">
    <property type="match status" value="1"/>
</dbReference>
<dbReference type="InterPro" id="IPR010920">
    <property type="entry name" value="LSM_dom_sf"/>
</dbReference>
<organism evidence="2 3">
    <name type="scientific">Leptomonas pyrrhocoris</name>
    <name type="common">Firebug parasite</name>
    <dbReference type="NCBI Taxonomy" id="157538"/>
    <lineage>
        <taxon>Eukaryota</taxon>
        <taxon>Discoba</taxon>
        <taxon>Euglenozoa</taxon>
        <taxon>Kinetoplastea</taxon>
        <taxon>Metakinetoplastina</taxon>
        <taxon>Trypanosomatida</taxon>
        <taxon>Trypanosomatidae</taxon>
        <taxon>Leishmaniinae</taxon>
        <taxon>Leptomonas</taxon>
    </lineage>
</organism>
<dbReference type="AlphaFoldDB" id="A0A0N0VFE3"/>
<name>A0A0N0VFE3_LEPPY</name>
<reference evidence="2 3" key="1">
    <citation type="submission" date="2015-07" db="EMBL/GenBank/DDBJ databases">
        <title>High-quality genome of monoxenous trypanosomatid Leptomonas pyrrhocoris.</title>
        <authorList>
            <person name="Flegontov P."/>
            <person name="Butenko A."/>
            <person name="Firsov S."/>
            <person name="Vlcek C."/>
            <person name="Logacheva M.D."/>
            <person name="Field M."/>
            <person name="Filatov D."/>
            <person name="Flegontova O."/>
            <person name="Gerasimov E."/>
            <person name="Jackson A.P."/>
            <person name="Kelly S."/>
            <person name="Opperdoes F."/>
            <person name="O'Reilly A."/>
            <person name="Votypka J."/>
            <person name="Yurchenko V."/>
            <person name="Lukes J."/>
        </authorList>
    </citation>
    <scope>NUCLEOTIDE SEQUENCE [LARGE SCALE GENOMIC DNA]</scope>
    <source>
        <strain evidence="2">H10</strain>
    </source>
</reference>
<comment type="caution">
    <text evidence="2">The sequence shown here is derived from an EMBL/GenBank/DDBJ whole genome shotgun (WGS) entry which is preliminary data.</text>
</comment>
<evidence type="ECO:0000313" key="2">
    <source>
        <dbReference type="EMBL" id="KPA80828.1"/>
    </source>
</evidence>
<dbReference type="OrthoDB" id="273834at2759"/>
<evidence type="ECO:0000313" key="3">
    <source>
        <dbReference type="Proteomes" id="UP000037923"/>
    </source>
</evidence>
<evidence type="ECO:0008006" key="4">
    <source>
        <dbReference type="Google" id="ProtNLM"/>
    </source>
</evidence>
<dbReference type="EMBL" id="LGTL01000007">
    <property type="protein sequence ID" value="KPA80828.1"/>
    <property type="molecule type" value="Genomic_DNA"/>
</dbReference>
<dbReference type="OMA" id="QHWSSTG"/>
<gene>
    <name evidence="2" type="ORF">ABB37_04256</name>
</gene>
<keyword evidence="3" id="KW-1185">Reference proteome</keyword>
<sequence length="133" mass="13820">MTENAVETGSPLGSSSVVNSTTAAAATPPTDPFQFLAQHIERRVAVTLLSNELTDAQDGGAVVTGTLLSVDDLCNVLLRSWTCTESVAAAVGAAAMHPQQQQRKKARTEGSSEEGESLRLIRGAQIASISLLA</sequence>
<dbReference type="RefSeq" id="XP_015659267.1">
    <property type="nucleotide sequence ID" value="XM_015801866.1"/>
</dbReference>
<dbReference type="VEuPathDB" id="TriTrypDB:LpyrH10_07_0630"/>
<accession>A0A0N0VFE3</accession>
<dbReference type="GeneID" id="26904547"/>
<evidence type="ECO:0000256" key="1">
    <source>
        <dbReference type="SAM" id="MobiDB-lite"/>
    </source>
</evidence>
<dbReference type="Proteomes" id="UP000037923">
    <property type="component" value="Unassembled WGS sequence"/>
</dbReference>
<dbReference type="SUPFAM" id="SSF50182">
    <property type="entry name" value="Sm-like ribonucleoproteins"/>
    <property type="match status" value="1"/>
</dbReference>